<gene>
    <name evidence="3" type="ORF">Salat_1845400</name>
</gene>
<evidence type="ECO:0000313" key="3">
    <source>
        <dbReference type="EMBL" id="KAK4422629.1"/>
    </source>
</evidence>
<feature type="signal peptide" evidence="2">
    <location>
        <begin position="1"/>
        <end position="22"/>
    </location>
</feature>
<reference evidence="3" key="2">
    <citation type="journal article" date="2024" name="Plant">
        <title>Genomic evolution and insights into agronomic trait innovations of Sesamum species.</title>
        <authorList>
            <person name="Miao H."/>
            <person name="Wang L."/>
            <person name="Qu L."/>
            <person name="Liu H."/>
            <person name="Sun Y."/>
            <person name="Le M."/>
            <person name="Wang Q."/>
            <person name="Wei S."/>
            <person name="Zheng Y."/>
            <person name="Lin W."/>
            <person name="Duan Y."/>
            <person name="Cao H."/>
            <person name="Xiong S."/>
            <person name="Wang X."/>
            <person name="Wei L."/>
            <person name="Li C."/>
            <person name="Ma Q."/>
            <person name="Ju M."/>
            <person name="Zhao R."/>
            <person name="Li G."/>
            <person name="Mu C."/>
            <person name="Tian Q."/>
            <person name="Mei H."/>
            <person name="Zhang T."/>
            <person name="Gao T."/>
            <person name="Zhang H."/>
        </authorList>
    </citation>
    <scope>NUCLEOTIDE SEQUENCE</scope>
    <source>
        <strain evidence="3">3651</strain>
    </source>
</reference>
<dbReference type="EMBL" id="JACGWO010000007">
    <property type="protein sequence ID" value="KAK4422629.1"/>
    <property type="molecule type" value="Genomic_DNA"/>
</dbReference>
<dbReference type="Proteomes" id="UP001293254">
    <property type="component" value="Unassembled WGS sequence"/>
</dbReference>
<reference evidence="3" key="1">
    <citation type="submission" date="2020-06" db="EMBL/GenBank/DDBJ databases">
        <authorList>
            <person name="Li T."/>
            <person name="Hu X."/>
            <person name="Zhang T."/>
            <person name="Song X."/>
            <person name="Zhang H."/>
            <person name="Dai N."/>
            <person name="Sheng W."/>
            <person name="Hou X."/>
            <person name="Wei L."/>
        </authorList>
    </citation>
    <scope>NUCLEOTIDE SEQUENCE</scope>
    <source>
        <strain evidence="3">3651</strain>
        <tissue evidence="3">Leaf</tissue>
    </source>
</reference>
<evidence type="ECO:0000313" key="4">
    <source>
        <dbReference type="Proteomes" id="UP001293254"/>
    </source>
</evidence>
<keyword evidence="4" id="KW-1185">Reference proteome</keyword>
<comment type="caution">
    <text evidence="3">The sequence shown here is derived from an EMBL/GenBank/DDBJ whole genome shotgun (WGS) entry which is preliminary data.</text>
</comment>
<evidence type="ECO:0000256" key="1">
    <source>
        <dbReference type="SAM" id="MobiDB-lite"/>
    </source>
</evidence>
<feature type="region of interest" description="Disordered" evidence="1">
    <location>
        <begin position="63"/>
        <end position="119"/>
    </location>
</feature>
<sequence length="244" mass="27416">MGWMSAEMRVVFRGWTVAVIVGVGVNECSEQVGVRVENNEVGVEDIDKGWGFDSFVVNEETGLENQPSAKSKGKRKLSEVNYNDESDENCSGFDDSSDEDYHQPTNAEESSNESDSPSLVLEDIERESEEDIFQANNSELMKEFVVNDKDWCSEFDRDSDLETLHDTVSNIDGLPYTQDTVQSTQQSAKDPNTIGGGREYQGPRNDALLGTLPQANRRGSIRQRKPTIEQVLQNIRVKKRAWKP</sequence>
<dbReference type="AlphaFoldDB" id="A0AAE2CHX1"/>
<accession>A0AAE2CHX1</accession>
<name>A0AAE2CHX1_9LAMI</name>
<evidence type="ECO:0000256" key="2">
    <source>
        <dbReference type="SAM" id="SignalP"/>
    </source>
</evidence>
<feature type="chain" id="PRO_5042298049" evidence="2">
    <location>
        <begin position="23"/>
        <end position="244"/>
    </location>
</feature>
<feature type="compositionally biased region" description="Polar residues" evidence="1">
    <location>
        <begin position="103"/>
        <end position="117"/>
    </location>
</feature>
<feature type="region of interest" description="Disordered" evidence="1">
    <location>
        <begin position="182"/>
        <end position="206"/>
    </location>
</feature>
<proteinExistence type="predicted"/>
<keyword evidence="2" id="KW-0732">Signal</keyword>
<protein>
    <submittedName>
        <fullName evidence="3">Uncharacterized protein</fullName>
    </submittedName>
</protein>
<organism evidence="3 4">
    <name type="scientific">Sesamum alatum</name>
    <dbReference type="NCBI Taxonomy" id="300844"/>
    <lineage>
        <taxon>Eukaryota</taxon>
        <taxon>Viridiplantae</taxon>
        <taxon>Streptophyta</taxon>
        <taxon>Embryophyta</taxon>
        <taxon>Tracheophyta</taxon>
        <taxon>Spermatophyta</taxon>
        <taxon>Magnoliopsida</taxon>
        <taxon>eudicotyledons</taxon>
        <taxon>Gunneridae</taxon>
        <taxon>Pentapetalae</taxon>
        <taxon>asterids</taxon>
        <taxon>lamiids</taxon>
        <taxon>Lamiales</taxon>
        <taxon>Pedaliaceae</taxon>
        <taxon>Sesamum</taxon>
    </lineage>
</organism>